<dbReference type="Proteomes" id="UP000288216">
    <property type="component" value="Unassembled WGS sequence"/>
</dbReference>
<protein>
    <submittedName>
        <fullName evidence="1">Uncharacterized protein</fullName>
    </submittedName>
</protein>
<proteinExistence type="predicted"/>
<keyword evidence="2" id="KW-1185">Reference proteome</keyword>
<sequence length="110" mass="12241">MERSGMSFKLLTRSLICFSASPRCRTGIPRRSRRLSMARNSWVCGVPEQGSPGGELKHPPAKDTEMEFTLKMTRFTREGERGLWGTRMDPDATCPHGKVGKAPDTFVLVG</sequence>
<comment type="caution">
    <text evidence="1">The sequence shown here is derived from an EMBL/GenBank/DDBJ whole genome shotgun (WGS) entry which is preliminary data.</text>
</comment>
<dbReference type="EMBL" id="BFAA01004215">
    <property type="protein sequence ID" value="GCB65638.1"/>
    <property type="molecule type" value="Genomic_DNA"/>
</dbReference>
<organism evidence="1 2">
    <name type="scientific">Scyliorhinus torazame</name>
    <name type="common">Cloudy catshark</name>
    <name type="synonym">Catulus torazame</name>
    <dbReference type="NCBI Taxonomy" id="75743"/>
    <lineage>
        <taxon>Eukaryota</taxon>
        <taxon>Metazoa</taxon>
        <taxon>Chordata</taxon>
        <taxon>Craniata</taxon>
        <taxon>Vertebrata</taxon>
        <taxon>Chondrichthyes</taxon>
        <taxon>Elasmobranchii</taxon>
        <taxon>Galeomorphii</taxon>
        <taxon>Galeoidea</taxon>
        <taxon>Carcharhiniformes</taxon>
        <taxon>Scyliorhinidae</taxon>
        <taxon>Scyliorhinus</taxon>
    </lineage>
</organism>
<gene>
    <name evidence="1" type="ORF">scyTo_0009982</name>
</gene>
<evidence type="ECO:0000313" key="2">
    <source>
        <dbReference type="Proteomes" id="UP000288216"/>
    </source>
</evidence>
<reference evidence="1 2" key="1">
    <citation type="journal article" date="2018" name="Nat. Ecol. Evol.">
        <title>Shark genomes provide insights into elasmobranch evolution and the origin of vertebrates.</title>
        <authorList>
            <person name="Hara Y"/>
            <person name="Yamaguchi K"/>
            <person name="Onimaru K"/>
            <person name="Kadota M"/>
            <person name="Koyanagi M"/>
            <person name="Keeley SD"/>
            <person name="Tatsumi K"/>
            <person name="Tanaka K"/>
            <person name="Motone F"/>
            <person name="Kageyama Y"/>
            <person name="Nozu R"/>
            <person name="Adachi N"/>
            <person name="Nishimura O"/>
            <person name="Nakagawa R"/>
            <person name="Tanegashima C"/>
            <person name="Kiyatake I"/>
            <person name="Matsumoto R"/>
            <person name="Murakumo K"/>
            <person name="Nishida K"/>
            <person name="Terakita A"/>
            <person name="Kuratani S"/>
            <person name="Sato K"/>
            <person name="Hyodo S Kuraku.S."/>
        </authorList>
    </citation>
    <scope>NUCLEOTIDE SEQUENCE [LARGE SCALE GENOMIC DNA]</scope>
</reference>
<evidence type="ECO:0000313" key="1">
    <source>
        <dbReference type="EMBL" id="GCB65638.1"/>
    </source>
</evidence>
<name>A0A401NXN3_SCYTO</name>
<accession>A0A401NXN3</accession>
<dbReference type="AlphaFoldDB" id="A0A401NXN3"/>